<evidence type="ECO:0000313" key="5">
    <source>
        <dbReference type="Proteomes" id="UP001614394"/>
    </source>
</evidence>
<reference evidence="4 5" key="1">
    <citation type="submission" date="2024-10" db="EMBL/GenBank/DDBJ databases">
        <title>The Natural Products Discovery Center: Release of the First 8490 Sequenced Strains for Exploring Actinobacteria Biosynthetic Diversity.</title>
        <authorList>
            <person name="Kalkreuter E."/>
            <person name="Kautsar S.A."/>
            <person name="Yang D."/>
            <person name="Bader C.D."/>
            <person name="Teijaro C.N."/>
            <person name="Fluegel L."/>
            <person name="Davis C.M."/>
            <person name="Simpson J.R."/>
            <person name="Lauterbach L."/>
            <person name="Steele A.D."/>
            <person name="Gui C."/>
            <person name="Meng S."/>
            <person name="Li G."/>
            <person name="Viehrig K."/>
            <person name="Ye F."/>
            <person name="Su P."/>
            <person name="Kiefer A.F."/>
            <person name="Nichols A."/>
            <person name="Cepeda A.J."/>
            <person name="Yan W."/>
            <person name="Fan B."/>
            <person name="Jiang Y."/>
            <person name="Adhikari A."/>
            <person name="Zheng C.-J."/>
            <person name="Schuster L."/>
            <person name="Cowan T.M."/>
            <person name="Smanski M.J."/>
            <person name="Chevrette M.G."/>
            <person name="De Carvalho L.P.S."/>
            <person name="Shen B."/>
        </authorList>
    </citation>
    <scope>NUCLEOTIDE SEQUENCE [LARGE SCALE GENOMIC DNA]</scope>
    <source>
        <strain evidence="4 5">NPDC053399</strain>
    </source>
</reference>
<protein>
    <submittedName>
        <fullName evidence="4">DUF1707 domain-containing protein</fullName>
    </submittedName>
</protein>
<dbReference type="Pfam" id="PF08044">
    <property type="entry name" value="DUF1707"/>
    <property type="match status" value="1"/>
</dbReference>
<evidence type="ECO:0000259" key="2">
    <source>
        <dbReference type="Pfam" id="PF08044"/>
    </source>
</evidence>
<feature type="domain" description="Cell wall-active antibiotics response LiaF-like C-terminal" evidence="3">
    <location>
        <begin position="108"/>
        <end position="162"/>
    </location>
</feature>
<dbReference type="RefSeq" id="WP_399649084.1">
    <property type="nucleotide sequence ID" value="NZ_JBITYG010000004.1"/>
</dbReference>
<dbReference type="PANTHER" id="PTHR40763">
    <property type="entry name" value="MEMBRANE PROTEIN-RELATED"/>
    <property type="match status" value="1"/>
</dbReference>
<accession>A0ABW8C7C7</accession>
<sequence>MSDTPAEPRSADIDLRASDQERDQTAAILADALATGRLTTDEHAERLEATYSARTRGELAPITGDLPEPAAGANLVAPTDTDPVDALFSKIRRGGQWPVPPHTVARARFGAVVIDLRQAVFTRREVVIEAGSFCGKVEILVPDNARVYDTGTALFGKRSQLGGHDRTKEDWDEDGPVVHITGRSVFGHVRVMRSYKYPWRDGR</sequence>
<dbReference type="Pfam" id="PF09922">
    <property type="entry name" value="LiaF-like_C"/>
    <property type="match status" value="1"/>
</dbReference>
<dbReference type="InterPro" id="IPR012551">
    <property type="entry name" value="DUF1707_SHOCT-like"/>
</dbReference>
<keyword evidence="5" id="KW-1185">Reference proteome</keyword>
<dbReference type="Proteomes" id="UP001614394">
    <property type="component" value="Unassembled WGS sequence"/>
</dbReference>
<organism evidence="4 5">
    <name type="scientific">Streptomyces fildesensis</name>
    <dbReference type="NCBI Taxonomy" id="375757"/>
    <lineage>
        <taxon>Bacteria</taxon>
        <taxon>Bacillati</taxon>
        <taxon>Actinomycetota</taxon>
        <taxon>Actinomycetes</taxon>
        <taxon>Kitasatosporales</taxon>
        <taxon>Streptomycetaceae</taxon>
        <taxon>Streptomyces</taxon>
    </lineage>
</organism>
<evidence type="ECO:0000256" key="1">
    <source>
        <dbReference type="SAM" id="MobiDB-lite"/>
    </source>
</evidence>
<evidence type="ECO:0000259" key="3">
    <source>
        <dbReference type="Pfam" id="PF09922"/>
    </source>
</evidence>
<dbReference type="InterPro" id="IPR024425">
    <property type="entry name" value="LiaF-like_C"/>
</dbReference>
<gene>
    <name evidence="4" type="ORF">ACIGXA_15920</name>
</gene>
<dbReference type="PANTHER" id="PTHR40763:SF4">
    <property type="entry name" value="DUF1707 DOMAIN-CONTAINING PROTEIN"/>
    <property type="match status" value="1"/>
</dbReference>
<feature type="domain" description="DUF1707" evidence="2">
    <location>
        <begin position="15"/>
        <end position="67"/>
    </location>
</feature>
<feature type="region of interest" description="Disordered" evidence="1">
    <location>
        <begin position="1"/>
        <end position="21"/>
    </location>
</feature>
<name>A0ABW8C7C7_9ACTN</name>
<dbReference type="EMBL" id="JBITYG010000004">
    <property type="protein sequence ID" value="MFI9102003.1"/>
    <property type="molecule type" value="Genomic_DNA"/>
</dbReference>
<comment type="caution">
    <text evidence="4">The sequence shown here is derived from an EMBL/GenBank/DDBJ whole genome shotgun (WGS) entry which is preliminary data.</text>
</comment>
<evidence type="ECO:0000313" key="4">
    <source>
        <dbReference type="EMBL" id="MFI9102003.1"/>
    </source>
</evidence>
<feature type="compositionally biased region" description="Basic and acidic residues" evidence="1">
    <location>
        <begin position="9"/>
        <end position="21"/>
    </location>
</feature>
<proteinExistence type="predicted"/>